<sequence>MRPVPCARSCALASGSCHCSVLPPERTLPLAIERKRQSIEIDWFLPTNGDGHHLTSSGLPKVGLFQQGERAPTLDYLRQVVRAAEQAAFDGIMVPTASGFEDPWLIVALMVQEVRRLQFILTLRPGVELPAYSAYKAATLQQLSDNRLALHLVSGSSRFEQRALGDFLEHDERYARSAEFLDVFRATWAGREHHGRHYRTGSPAPIADEAILPPICFGGASAVAERIAASHAQTYLMWGEPPAMIHERIQRMRELAAAAGRELRFGLRLHVFAAADSRQAWRHVGRLLEEIPRDAIERAQRQLAAYESVGQSRQISLTQGRAHGLRDLEVSPNLWAGVGLVRGGAGTALVGSYAEVAERIEEYRQLGVDSFILSGYPHLEEAIHLGEELLPLLRREAAGAGARKRRRD</sequence>
<proteinExistence type="inferred from homology"/>
<evidence type="ECO:0000256" key="5">
    <source>
        <dbReference type="ARBA" id="ARBA00023033"/>
    </source>
</evidence>
<evidence type="ECO:0000313" key="7">
    <source>
        <dbReference type="EMBL" id="MUI62025.1"/>
    </source>
</evidence>
<keyword evidence="2" id="KW-0285">Flavoprotein</keyword>
<dbReference type="Gene3D" id="3.20.20.30">
    <property type="entry name" value="Luciferase-like domain"/>
    <property type="match status" value="1"/>
</dbReference>
<gene>
    <name evidence="7" type="ORF">GNQ20_29855</name>
</gene>
<dbReference type="GO" id="GO:0046306">
    <property type="term" value="P:alkanesulfonate catabolic process"/>
    <property type="evidence" value="ECO:0007669"/>
    <property type="project" value="TreeGrafter"/>
</dbReference>
<dbReference type="SUPFAM" id="SSF51679">
    <property type="entry name" value="Bacterial luciferase-like"/>
    <property type="match status" value="1"/>
</dbReference>
<dbReference type="EMBL" id="WOAJ01000022">
    <property type="protein sequence ID" value="MUI62025.1"/>
    <property type="molecule type" value="Genomic_DNA"/>
</dbReference>
<keyword evidence="3" id="KW-0288">FMN</keyword>
<organism evidence="7">
    <name type="scientific">Pseudomonas aeruginosa</name>
    <dbReference type="NCBI Taxonomy" id="287"/>
    <lineage>
        <taxon>Bacteria</taxon>
        <taxon>Pseudomonadati</taxon>
        <taxon>Pseudomonadota</taxon>
        <taxon>Gammaproteobacteria</taxon>
        <taxon>Pseudomonadales</taxon>
        <taxon>Pseudomonadaceae</taxon>
        <taxon>Pseudomonas</taxon>
    </lineage>
</organism>
<comment type="caution">
    <text evidence="7">The sequence shown here is derived from an EMBL/GenBank/DDBJ whole genome shotgun (WGS) entry which is preliminary data.</text>
</comment>
<evidence type="ECO:0000256" key="4">
    <source>
        <dbReference type="ARBA" id="ARBA00023002"/>
    </source>
</evidence>
<evidence type="ECO:0000256" key="3">
    <source>
        <dbReference type="ARBA" id="ARBA00022643"/>
    </source>
</evidence>
<dbReference type="PANTHER" id="PTHR42847">
    <property type="entry name" value="ALKANESULFONATE MONOOXYGENASE"/>
    <property type="match status" value="1"/>
</dbReference>
<comment type="similarity">
    <text evidence="1">Belongs to the SsuD family.</text>
</comment>
<keyword evidence="5" id="KW-0503">Monooxygenase</keyword>
<evidence type="ECO:0000259" key="6">
    <source>
        <dbReference type="Pfam" id="PF00296"/>
    </source>
</evidence>
<dbReference type="PANTHER" id="PTHR42847:SF4">
    <property type="entry name" value="ALKANESULFONATE MONOOXYGENASE-RELATED"/>
    <property type="match status" value="1"/>
</dbReference>
<dbReference type="CDD" id="cd01094">
    <property type="entry name" value="Alkanesulfonate_monoxygenase"/>
    <property type="match status" value="1"/>
</dbReference>
<dbReference type="InterPro" id="IPR011251">
    <property type="entry name" value="Luciferase-like_dom"/>
</dbReference>
<accession>A0A6A9K306</accession>
<protein>
    <submittedName>
        <fullName evidence="7">LLM class flavin-dependent oxidoreductase</fullName>
    </submittedName>
</protein>
<evidence type="ECO:0000256" key="2">
    <source>
        <dbReference type="ARBA" id="ARBA00022630"/>
    </source>
</evidence>
<dbReference type="AlphaFoldDB" id="A0A6A9K306"/>
<dbReference type="InterPro" id="IPR036661">
    <property type="entry name" value="Luciferase-like_sf"/>
</dbReference>
<reference evidence="7" key="1">
    <citation type="submission" date="2019-11" db="EMBL/GenBank/DDBJ databases">
        <title>Genomes of ocular Pseudomonas aeruginosa isolates.</title>
        <authorList>
            <person name="Khan M."/>
            <person name="Rice S.A."/>
            <person name="Willcox M.D.P."/>
            <person name="Stapleton F."/>
        </authorList>
    </citation>
    <scope>NUCLEOTIDE SEQUENCE</scope>
    <source>
        <strain evidence="7">PA206</strain>
    </source>
</reference>
<name>A0A6A9K306_PSEAI</name>
<evidence type="ECO:0000256" key="1">
    <source>
        <dbReference type="ARBA" id="ARBA00007044"/>
    </source>
</evidence>
<keyword evidence="4" id="KW-0560">Oxidoreductase</keyword>
<dbReference type="InterPro" id="IPR050172">
    <property type="entry name" value="SsuD_RutA_monooxygenase"/>
</dbReference>
<dbReference type="GO" id="GO:0008726">
    <property type="term" value="F:alkanesulfonate monooxygenase activity"/>
    <property type="evidence" value="ECO:0007669"/>
    <property type="project" value="TreeGrafter"/>
</dbReference>
<dbReference type="Pfam" id="PF00296">
    <property type="entry name" value="Bac_luciferase"/>
    <property type="match status" value="1"/>
</dbReference>
<feature type="domain" description="Luciferase-like" evidence="6">
    <location>
        <begin position="40"/>
        <end position="369"/>
    </location>
</feature>